<accession>A0A2A9P5V1</accession>
<comment type="caution">
    <text evidence="1">The sequence shown here is derived from an EMBL/GenBank/DDBJ whole genome shotgun (WGS) entry which is preliminary data.</text>
</comment>
<reference evidence="1 2" key="1">
    <citation type="journal article" date="2015" name="BMC Genomics">
        <title>Gene expression during zombie ant biting behavior reflects the complexity underlying fungal parasitic behavioral manipulation.</title>
        <authorList>
            <person name="de Bekker C."/>
            <person name="Ohm R.A."/>
            <person name="Loreto R.G."/>
            <person name="Sebastian A."/>
            <person name="Albert I."/>
            <person name="Merrow M."/>
            <person name="Brachmann A."/>
            <person name="Hughes D.P."/>
        </authorList>
    </citation>
    <scope>NUCLEOTIDE SEQUENCE [LARGE SCALE GENOMIC DNA]</scope>
    <source>
        <strain evidence="1 2">SC16a</strain>
    </source>
</reference>
<keyword evidence="2" id="KW-1185">Reference proteome</keyword>
<organism evidence="1 2">
    <name type="scientific">Ophiocordyceps unilateralis</name>
    <name type="common">Zombie-ant fungus</name>
    <name type="synonym">Torrubia unilateralis</name>
    <dbReference type="NCBI Taxonomy" id="268505"/>
    <lineage>
        <taxon>Eukaryota</taxon>
        <taxon>Fungi</taxon>
        <taxon>Dikarya</taxon>
        <taxon>Ascomycota</taxon>
        <taxon>Pezizomycotina</taxon>
        <taxon>Sordariomycetes</taxon>
        <taxon>Hypocreomycetidae</taxon>
        <taxon>Hypocreales</taxon>
        <taxon>Ophiocordycipitaceae</taxon>
        <taxon>Ophiocordyceps</taxon>
    </lineage>
</organism>
<name>A0A2A9P5V1_OPHUN</name>
<evidence type="ECO:0000313" key="2">
    <source>
        <dbReference type="Proteomes" id="UP000037136"/>
    </source>
</evidence>
<dbReference type="EMBL" id="LAZP02000552">
    <property type="protein sequence ID" value="PFH56564.1"/>
    <property type="molecule type" value="Genomic_DNA"/>
</dbReference>
<dbReference type="AlphaFoldDB" id="A0A2A9P5V1"/>
<gene>
    <name evidence="1" type="ORF">XA68_16326</name>
</gene>
<proteinExistence type="predicted"/>
<dbReference type="OrthoDB" id="10514109at2759"/>
<evidence type="ECO:0000313" key="1">
    <source>
        <dbReference type="EMBL" id="PFH56564.1"/>
    </source>
</evidence>
<sequence>MYASTLDAEHAASVLIPMILYMHLFVRIQSVPVAGLPLSLCTELSNFPTLATTTVIKTIRGRFTATLIVHTAVRLRTLGRPGDLLDRLRRLWLATTWISPWHGTLPPHVETSGTGMALTCPNAQINSASYSLVLSILTS</sequence>
<protein>
    <submittedName>
        <fullName evidence="1">Uncharacterized protein</fullName>
    </submittedName>
</protein>
<reference evidence="1 2" key="2">
    <citation type="journal article" date="2017" name="Sci. Rep.">
        <title>Ant-infecting Ophiocordyceps genomes reveal a high diversity of potential behavioral manipulation genes and a possible major role for enterotoxins.</title>
        <authorList>
            <person name="de Bekker C."/>
            <person name="Ohm R.A."/>
            <person name="Evans H.C."/>
            <person name="Brachmann A."/>
            <person name="Hughes D.P."/>
        </authorList>
    </citation>
    <scope>NUCLEOTIDE SEQUENCE [LARGE SCALE GENOMIC DNA]</scope>
    <source>
        <strain evidence="1 2">SC16a</strain>
    </source>
</reference>
<dbReference type="Proteomes" id="UP000037136">
    <property type="component" value="Unassembled WGS sequence"/>
</dbReference>